<feature type="non-terminal residue" evidence="1">
    <location>
        <position position="1"/>
    </location>
</feature>
<dbReference type="EMBL" id="WJQU01000001">
    <property type="protein sequence ID" value="KAJ6646951.1"/>
    <property type="molecule type" value="Genomic_DNA"/>
</dbReference>
<sequence>GKALVLARSVSPDENEEHTDSSLHRISYDEYPLVVPKRAAILLDRIMVALHHALEDGDQKEIKKISELYKDSRHNGGGRMHRVGTDFTLKFVPASDEEVNNISDYLPAEMDLADINNQENRLHDDM</sequence>
<reference evidence="1" key="1">
    <citation type="submission" date="2022-07" db="EMBL/GenBank/DDBJ databases">
        <authorList>
            <person name="Trinca V."/>
            <person name="Uliana J.V.C."/>
            <person name="Torres T.T."/>
            <person name="Ward R.J."/>
            <person name="Monesi N."/>
        </authorList>
    </citation>
    <scope>NUCLEOTIDE SEQUENCE</scope>
    <source>
        <strain evidence="1">HSMRA1968</strain>
        <tissue evidence="1">Whole embryos</tissue>
    </source>
</reference>
<comment type="caution">
    <text evidence="1">The sequence shown here is derived from an EMBL/GenBank/DDBJ whole genome shotgun (WGS) entry which is preliminary data.</text>
</comment>
<name>A0A9Q0NCG3_9DIPT</name>
<accession>A0A9Q0NCG3</accession>
<feature type="non-terminal residue" evidence="1">
    <location>
        <position position="126"/>
    </location>
</feature>
<evidence type="ECO:0000313" key="2">
    <source>
        <dbReference type="Proteomes" id="UP001151699"/>
    </source>
</evidence>
<dbReference type="OrthoDB" id="7778827at2759"/>
<evidence type="ECO:0000313" key="1">
    <source>
        <dbReference type="EMBL" id="KAJ6646951.1"/>
    </source>
</evidence>
<gene>
    <name evidence="1" type="ORF">Bhyg_02168</name>
</gene>
<proteinExistence type="predicted"/>
<dbReference type="Proteomes" id="UP001151699">
    <property type="component" value="Chromosome A"/>
</dbReference>
<organism evidence="1 2">
    <name type="scientific">Pseudolycoriella hygida</name>
    <dbReference type="NCBI Taxonomy" id="35572"/>
    <lineage>
        <taxon>Eukaryota</taxon>
        <taxon>Metazoa</taxon>
        <taxon>Ecdysozoa</taxon>
        <taxon>Arthropoda</taxon>
        <taxon>Hexapoda</taxon>
        <taxon>Insecta</taxon>
        <taxon>Pterygota</taxon>
        <taxon>Neoptera</taxon>
        <taxon>Endopterygota</taxon>
        <taxon>Diptera</taxon>
        <taxon>Nematocera</taxon>
        <taxon>Sciaroidea</taxon>
        <taxon>Sciaridae</taxon>
        <taxon>Pseudolycoriella</taxon>
    </lineage>
</organism>
<protein>
    <submittedName>
        <fullName evidence="1">Uncharacterized protein</fullName>
    </submittedName>
</protein>
<keyword evidence="2" id="KW-1185">Reference proteome</keyword>
<dbReference type="AlphaFoldDB" id="A0A9Q0NCG3"/>